<keyword evidence="3" id="KW-1185">Reference proteome</keyword>
<sequence length="141" mass="14342">MVGDDDGFSLVEVIIALFLLAVISLAVLPMVVGAVRLSVDNKDLVAATAFGNSQLAVVRDAFPLAPLNPTSCAGLQARATPAHAPLPDAAGTGMRASIAVLDGCPPAANDYPASLQVSVTVRDAQGDLLVTIPTRVRVSAP</sequence>
<dbReference type="NCBIfam" id="TIGR02532">
    <property type="entry name" value="IV_pilin_GFxxxE"/>
    <property type="match status" value="1"/>
</dbReference>
<feature type="transmembrane region" description="Helical" evidence="1">
    <location>
        <begin position="13"/>
        <end position="35"/>
    </location>
</feature>
<protein>
    <submittedName>
        <fullName evidence="2">Type II secretion system protein</fullName>
    </submittedName>
</protein>
<evidence type="ECO:0000313" key="3">
    <source>
        <dbReference type="Proteomes" id="UP000648352"/>
    </source>
</evidence>
<evidence type="ECO:0000256" key="1">
    <source>
        <dbReference type="SAM" id="Phobius"/>
    </source>
</evidence>
<accession>A0ABR8S3N1</accession>
<name>A0ABR8S3N1_9MICO</name>
<comment type="caution">
    <text evidence="2">The sequence shown here is derived from an EMBL/GenBank/DDBJ whole genome shotgun (WGS) entry which is preliminary data.</text>
</comment>
<organism evidence="2 3">
    <name type="scientific">Microbacterium pullorum</name>
    <dbReference type="NCBI Taxonomy" id="2762236"/>
    <lineage>
        <taxon>Bacteria</taxon>
        <taxon>Bacillati</taxon>
        <taxon>Actinomycetota</taxon>
        <taxon>Actinomycetes</taxon>
        <taxon>Micrococcales</taxon>
        <taxon>Microbacteriaceae</taxon>
        <taxon>Microbacterium</taxon>
    </lineage>
</organism>
<keyword evidence="1" id="KW-0472">Membrane</keyword>
<proteinExistence type="predicted"/>
<gene>
    <name evidence="2" type="ORF">H9651_10600</name>
</gene>
<dbReference type="Pfam" id="PF07963">
    <property type="entry name" value="N_methyl"/>
    <property type="match status" value="1"/>
</dbReference>
<dbReference type="Proteomes" id="UP000648352">
    <property type="component" value="Unassembled WGS sequence"/>
</dbReference>
<dbReference type="RefSeq" id="WP_191719263.1">
    <property type="nucleotide sequence ID" value="NZ_JACSQP010000005.1"/>
</dbReference>
<keyword evidence="1" id="KW-0812">Transmembrane</keyword>
<keyword evidence="1" id="KW-1133">Transmembrane helix</keyword>
<reference evidence="2 3" key="1">
    <citation type="submission" date="2020-08" db="EMBL/GenBank/DDBJ databases">
        <title>A Genomic Blueprint of the Chicken Gut Microbiome.</title>
        <authorList>
            <person name="Gilroy R."/>
            <person name="Ravi A."/>
            <person name="Getino M."/>
            <person name="Pursley I."/>
            <person name="Horton D.L."/>
            <person name="Alikhan N.-F."/>
            <person name="Baker D."/>
            <person name="Gharbi K."/>
            <person name="Hall N."/>
            <person name="Watson M."/>
            <person name="Adriaenssens E.M."/>
            <person name="Foster-Nyarko E."/>
            <person name="Jarju S."/>
            <person name="Secka A."/>
            <person name="Antonio M."/>
            <person name="Oren A."/>
            <person name="Chaudhuri R."/>
            <person name="La Ragione R.M."/>
            <person name="Hildebrand F."/>
            <person name="Pallen M.J."/>
        </authorList>
    </citation>
    <scope>NUCLEOTIDE SEQUENCE [LARGE SCALE GENOMIC DNA]</scope>
    <source>
        <strain evidence="2 3">Sa4CUA7</strain>
    </source>
</reference>
<evidence type="ECO:0000313" key="2">
    <source>
        <dbReference type="EMBL" id="MBD7958089.1"/>
    </source>
</evidence>
<dbReference type="InterPro" id="IPR012902">
    <property type="entry name" value="N_methyl_site"/>
</dbReference>
<dbReference type="EMBL" id="JACSQP010000005">
    <property type="protein sequence ID" value="MBD7958089.1"/>
    <property type="molecule type" value="Genomic_DNA"/>
</dbReference>